<keyword evidence="3 6" id="KW-0812">Transmembrane</keyword>
<dbReference type="InterPro" id="IPR011066">
    <property type="entry name" value="MscS_channel_C_sf"/>
</dbReference>
<organism evidence="9 10">
    <name type="scientific">Cocleimonas flava</name>
    <dbReference type="NCBI Taxonomy" id="634765"/>
    <lineage>
        <taxon>Bacteria</taxon>
        <taxon>Pseudomonadati</taxon>
        <taxon>Pseudomonadota</taxon>
        <taxon>Gammaproteobacteria</taxon>
        <taxon>Thiotrichales</taxon>
        <taxon>Thiotrichaceae</taxon>
        <taxon>Cocleimonas</taxon>
    </lineage>
</organism>
<accession>A0A4R1FBJ0</accession>
<name>A0A4R1FBJ0_9GAMM</name>
<dbReference type="RefSeq" id="WP_131904971.1">
    <property type="nucleotide sequence ID" value="NZ_BAAAFU010000008.1"/>
</dbReference>
<protein>
    <recommendedName>
        <fullName evidence="6">Small-conductance mechanosensitive channel</fullName>
    </recommendedName>
</protein>
<dbReference type="PANTHER" id="PTHR30221">
    <property type="entry name" value="SMALL-CONDUCTANCE MECHANOSENSITIVE CHANNEL"/>
    <property type="match status" value="1"/>
</dbReference>
<comment type="similarity">
    <text evidence="6">Belongs to the MscS (TC 1.A.23) family.</text>
</comment>
<comment type="caution">
    <text evidence="9">The sequence shown here is derived from an EMBL/GenBank/DDBJ whole genome shotgun (WGS) entry which is preliminary data.</text>
</comment>
<comment type="function">
    <text evidence="6">Mechanosensitive channel that participates in the regulation of osmotic pressure changes within the cell, opening in response to stretch forces in the membrane lipid bilayer, without the need for other proteins. Contributes to normal resistance to hypoosmotic shock. Forms an ion channel of 1.0 nanosiemens conductance with a slight preference for anions.</text>
</comment>
<dbReference type="InterPro" id="IPR023408">
    <property type="entry name" value="MscS_beta-dom_sf"/>
</dbReference>
<feature type="transmembrane region" description="Helical" evidence="6">
    <location>
        <begin position="49"/>
        <end position="68"/>
    </location>
</feature>
<keyword evidence="5 6" id="KW-0472">Membrane</keyword>
<evidence type="ECO:0000256" key="4">
    <source>
        <dbReference type="ARBA" id="ARBA00022989"/>
    </source>
</evidence>
<comment type="caution">
    <text evidence="6">Lacks conserved residue(s) required for the propagation of feature annotation.</text>
</comment>
<sequence length="352" mass="39142">MNNLISFITPFIPLVAMTVFVVTVLWGSHKVFISRHPELGNEKLFPRQLFMLGLTFAGILAIALTLPVKESSLNQILALLGLVISGIIAFSSSTIFANLMSGFMLRVTKPFKTGDFIDVGDHFGRVVERGLLDTEIQTESRELVAIPNTFMITHPISVTHSSGAIVSTTLSLGYDIHHSKVDVMLLDAAEKCGLEDPFVQVLELGNYSITYRVSGILSDVKSLLTARSNLCRYVLDSVHGSGFEIMSPSFMNQRKVPDDLKVIPANVIQTPKEVSQTAEKVVFDLAEKAEQIEKNKQQMLETIEEYKEKLENSSDDDKKIIQQSIDDIREQLKVFKSLENDSEDEESSDNKG</sequence>
<evidence type="ECO:0000256" key="2">
    <source>
        <dbReference type="ARBA" id="ARBA00022475"/>
    </source>
</evidence>
<dbReference type="GO" id="GO:0008381">
    <property type="term" value="F:mechanosensitive monoatomic ion channel activity"/>
    <property type="evidence" value="ECO:0007669"/>
    <property type="project" value="InterPro"/>
</dbReference>
<dbReference type="OrthoDB" id="9809206at2"/>
<feature type="transmembrane region" description="Helical" evidence="6">
    <location>
        <begin position="6"/>
        <end position="28"/>
    </location>
</feature>
<evidence type="ECO:0000259" key="8">
    <source>
        <dbReference type="Pfam" id="PF00924"/>
    </source>
</evidence>
<comment type="subcellular location">
    <subcellularLocation>
        <location evidence="6">Cell inner membrane</location>
        <topology evidence="6">Multi-pass membrane protein</topology>
    </subcellularLocation>
    <subcellularLocation>
        <location evidence="1">Cell membrane</location>
        <topology evidence="1">Multi-pass membrane protein</topology>
    </subcellularLocation>
</comment>
<dbReference type="Proteomes" id="UP000294887">
    <property type="component" value="Unassembled WGS sequence"/>
</dbReference>
<dbReference type="GO" id="GO:0005886">
    <property type="term" value="C:plasma membrane"/>
    <property type="evidence" value="ECO:0007669"/>
    <property type="project" value="UniProtKB-SubCell"/>
</dbReference>
<keyword evidence="6" id="KW-0813">Transport</keyword>
<keyword evidence="10" id="KW-1185">Reference proteome</keyword>
<dbReference type="AlphaFoldDB" id="A0A4R1FBJ0"/>
<dbReference type="EMBL" id="SMFQ01000002">
    <property type="protein sequence ID" value="TCJ89338.1"/>
    <property type="molecule type" value="Genomic_DNA"/>
</dbReference>
<evidence type="ECO:0000256" key="5">
    <source>
        <dbReference type="ARBA" id="ARBA00023136"/>
    </source>
</evidence>
<evidence type="ECO:0000256" key="3">
    <source>
        <dbReference type="ARBA" id="ARBA00022692"/>
    </source>
</evidence>
<evidence type="ECO:0000313" key="10">
    <source>
        <dbReference type="Proteomes" id="UP000294887"/>
    </source>
</evidence>
<evidence type="ECO:0000256" key="7">
    <source>
        <dbReference type="SAM" id="Coils"/>
    </source>
</evidence>
<dbReference type="InterPro" id="IPR045275">
    <property type="entry name" value="MscS_archaea/bacteria_type"/>
</dbReference>
<comment type="subunit">
    <text evidence="6">Homoheptamer.</text>
</comment>
<feature type="transmembrane region" description="Helical" evidence="6">
    <location>
        <begin position="74"/>
        <end position="99"/>
    </location>
</feature>
<dbReference type="SUPFAM" id="SSF82689">
    <property type="entry name" value="Mechanosensitive channel protein MscS (YggB), C-terminal domain"/>
    <property type="match status" value="1"/>
</dbReference>
<reference evidence="9 10" key="1">
    <citation type="submission" date="2019-03" db="EMBL/GenBank/DDBJ databases">
        <title>Genomic Encyclopedia of Type Strains, Phase IV (KMG-IV): sequencing the most valuable type-strain genomes for metagenomic binning, comparative biology and taxonomic classification.</title>
        <authorList>
            <person name="Goeker M."/>
        </authorList>
    </citation>
    <scope>NUCLEOTIDE SEQUENCE [LARGE SCALE GENOMIC DNA]</scope>
    <source>
        <strain evidence="9 10">DSM 24830</strain>
    </source>
</reference>
<dbReference type="Gene3D" id="2.30.30.60">
    <property type="match status" value="1"/>
</dbReference>
<keyword evidence="6" id="KW-0406">Ion transport</keyword>
<keyword evidence="2" id="KW-1003">Cell membrane</keyword>
<keyword evidence="6" id="KW-0997">Cell inner membrane</keyword>
<keyword evidence="7" id="KW-0175">Coiled coil</keyword>
<proteinExistence type="inferred from homology"/>
<dbReference type="InterPro" id="IPR006685">
    <property type="entry name" value="MscS_channel_2nd"/>
</dbReference>
<feature type="coiled-coil region" evidence="7">
    <location>
        <begin position="282"/>
        <end position="323"/>
    </location>
</feature>
<dbReference type="Pfam" id="PF00924">
    <property type="entry name" value="MS_channel_2nd"/>
    <property type="match status" value="1"/>
</dbReference>
<evidence type="ECO:0000313" key="9">
    <source>
        <dbReference type="EMBL" id="TCJ89338.1"/>
    </source>
</evidence>
<dbReference type="PANTHER" id="PTHR30221:SF18">
    <property type="entry name" value="SLL0590 PROTEIN"/>
    <property type="match status" value="1"/>
</dbReference>
<feature type="domain" description="Mechanosensitive ion channel MscS" evidence="8">
    <location>
        <begin position="94"/>
        <end position="156"/>
    </location>
</feature>
<keyword evidence="4 6" id="KW-1133">Transmembrane helix</keyword>
<keyword evidence="6" id="KW-0407">Ion channel</keyword>
<dbReference type="InterPro" id="IPR010920">
    <property type="entry name" value="LSM_dom_sf"/>
</dbReference>
<evidence type="ECO:0000256" key="6">
    <source>
        <dbReference type="RuleBase" id="RU369025"/>
    </source>
</evidence>
<gene>
    <name evidence="9" type="ORF">EV695_1201</name>
</gene>
<evidence type="ECO:0000256" key="1">
    <source>
        <dbReference type="ARBA" id="ARBA00004651"/>
    </source>
</evidence>
<dbReference type="SUPFAM" id="SSF50182">
    <property type="entry name" value="Sm-like ribonucleoproteins"/>
    <property type="match status" value="1"/>
</dbReference>